<proteinExistence type="predicted"/>
<organism evidence="1 2">
    <name type="scientific">Ameca splendens</name>
    <dbReference type="NCBI Taxonomy" id="208324"/>
    <lineage>
        <taxon>Eukaryota</taxon>
        <taxon>Metazoa</taxon>
        <taxon>Chordata</taxon>
        <taxon>Craniata</taxon>
        <taxon>Vertebrata</taxon>
        <taxon>Euteleostomi</taxon>
        <taxon>Actinopterygii</taxon>
        <taxon>Neopterygii</taxon>
        <taxon>Teleostei</taxon>
        <taxon>Neoteleostei</taxon>
        <taxon>Acanthomorphata</taxon>
        <taxon>Ovalentaria</taxon>
        <taxon>Atherinomorphae</taxon>
        <taxon>Cyprinodontiformes</taxon>
        <taxon>Goodeidae</taxon>
        <taxon>Ameca</taxon>
    </lineage>
</organism>
<name>A0ABV0ZPU7_9TELE</name>
<dbReference type="EMBL" id="JAHRIP010067757">
    <property type="protein sequence ID" value="MEQ2307802.1"/>
    <property type="molecule type" value="Genomic_DNA"/>
</dbReference>
<keyword evidence="2" id="KW-1185">Reference proteome</keyword>
<accession>A0ABV0ZPU7</accession>
<evidence type="ECO:0000313" key="2">
    <source>
        <dbReference type="Proteomes" id="UP001469553"/>
    </source>
</evidence>
<gene>
    <name evidence="1" type="ORF">AMECASPLE_021952</name>
</gene>
<comment type="caution">
    <text evidence="1">The sequence shown here is derived from an EMBL/GenBank/DDBJ whole genome shotgun (WGS) entry which is preliminary data.</text>
</comment>
<protein>
    <submittedName>
        <fullName evidence="1">Uncharacterized protein</fullName>
    </submittedName>
</protein>
<dbReference type="Proteomes" id="UP001469553">
    <property type="component" value="Unassembled WGS sequence"/>
</dbReference>
<sequence>MWTSFSSLIREQGSAMTLRTRCKRTDVSVGPFESQNAFESECRCAQVSARLVSHLNGLFWLCLLSQPGLSCGCVTLSFLLIVLPLSLPAPLAASLASTFTPELKVKTHPSIGNRPSKKILKNGFNLDGMK</sequence>
<reference evidence="1 2" key="1">
    <citation type="submission" date="2021-06" db="EMBL/GenBank/DDBJ databases">
        <authorList>
            <person name="Palmer J.M."/>
        </authorList>
    </citation>
    <scope>NUCLEOTIDE SEQUENCE [LARGE SCALE GENOMIC DNA]</scope>
    <source>
        <strain evidence="1 2">AS_MEX2019</strain>
        <tissue evidence="1">Muscle</tissue>
    </source>
</reference>
<evidence type="ECO:0000313" key="1">
    <source>
        <dbReference type="EMBL" id="MEQ2307802.1"/>
    </source>
</evidence>